<name>A0A8H4CXA3_COLGL</name>
<feature type="compositionally biased region" description="Low complexity" evidence="12">
    <location>
        <begin position="266"/>
        <end position="283"/>
    </location>
</feature>
<dbReference type="InterPro" id="IPR000511">
    <property type="entry name" value="Holocyt_c/c1_synthase"/>
</dbReference>
<feature type="region of interest" description="Disordered" evidence="12">
    <location>
        <begin position="248"/>
        <end position="361"/>
    </location>
</feature>
<feature type="compositionally biased region" description="Polar residues" evidence="12">
    <location>
        <begin position="205"/>
        <end position="217"/>
    </location>
</feature>
<comment type="subcellular location">
    <subcellularLocation>
        <location evidence="1 11">Mitochondrion inner membrane</location>
    </subcellularLocation>
</comment>
<dbReference type="InterPro" id="IPR020373">
    <property type="entry name" value="Kgd4/YMR-31"/>
</dbReference>
<accession>A0A8H4CXA3</accession>
<dbReference type="PROSITE" id="PS00822">
    <property type="entry name" value="CYTO_HEME_LYASE_2"/>
    <property type="match status" value="1"/>
</dbReference>
<comment type="similarity">
    <text evidence="10">Belongs to the alpha-ketoglutarate dehydrogenase component 4 family.</text>
</comment>
<dbReference type="PANTHER" id="PTHR12743">
    <property type="entry name" value="CYTOCHROME C1 HEME LYASE"/>
    <property type="match status" value="1"/>
</dbReference>
<reference evidence="13" key="1">
    <citation type="journal article" date="2020" name="Phytopathology">
        <title>Genome sequence and comparative analysis of Colletotrichum gloeosporioides isolated from Liriodendron leaves.</title>
        <authorList>
            <person name="Fu F.F."/>
            <person name="Hao Z."/>
            <person name="Wang P."/>
            <person name="Lu Y."/>
            <person name="Xue L.J."/>
            <person name="Wei G."/>
            <person name="Tian Y."/>
            <person name="Baishi H."/>
            <person name="Xu H."/>
            <person name="Shi J."/>
            <person name="Cheng T."/>
            <person name="Wang G."/>
            <person name="Yi Y."/>
            <person name="Chen J."/>
        </authorList>
    </citation>
    <scope>NUCLEOTIDE SEQUENCE</scope>
    <source>
        <strain evidence="13">Lc1</strain>
    </source>
</reference>
<keyword evidence="8 11" id="KW-0472">Membrane</keyword>
<dbReference type="Pfam" id="PF10937">
    <property type="entry name" value="Kgd4-YMR31"/>
    <property type="match status" value="1"/>
</dbReference>
<keyword evidence="3 11" id="KW-0349">Heme</keyword>
<evidence type="ECO:0000313" key="13">
    <source>
        <dbReference type="EMBL" id="KAF3811687.1"/>
    </source>
</evidence>
<keyword evidence="4 11" id="KW-0479">Metal-binding</keyword>
<evidence type="ECO:0000256" key="4">
    <source>
        <dbReference type="ARBA" id="ARBA00022723"/>
    </source>
</evidence>
<evidence type="ECO:0000313" key="14">
    <source>
        <dbReference type="Proteomes" id="UP000613401"/>
    </source>
</evidence>
<feature type="region of interest" description="Disordered" evidence="12">
    <location>
        <begin position="179"/>
        <end position="234"/>
    </location>
</feature>
<dbReference type="GeneID" id="69021547"/>
<evidence type="ECO:0000256" key="11">
    <source>
        <dbReference type="RuleBase" id="RU363130"/>
    </source>
</evidence>
<dbReference type="GO" id="GO:0046872">
    <property type="term" value="F:metal ion binding"/>
    <property type="evidence" value="ECO:0007669"/>
    <property type="project" value="UniProtKB-KW"/>
</dbReference>
<dbReference type="PROSITE" id="PS00821">
    <property type="entry name" value="CYTO_HEME_LYASE_1"/>
    <property type="match status" value="1"/>
</dbReference>
<dbReference type="PANTHER" id="PTHR12743:SF0">
    <property type="entry name" value="HOLOCYTOCHROME C-TYPE SYNTHASE"/>
    <property type="match status" value="1"/>
</dbReference>
<evidence type="ECO:0000256" key="8">
    <source>
        <dbReference type="ARBA" id="ARBA00023136"/>
    </source>
</evidence>
<feature type="compositionally biased region" description="Low complexity" evidence="12">
    <location>
        <begin position="324"/>
        <end position="340"/>
    </location>
</feature>
<evidence type="ECO:0000256" key="9">
    <source>
        <dbReference type="ARBA" id="ARBA00023239"/>
    </source>
</evidence>
<dbReference type="RefSeq" id="XP_045270846.1">
    <property type="nucleotide sequence ID" value="XM_045414268.1"/>
</dbReference>
<comment type="function">
    <text evidence="11">Lyase that catalyzes the covalent linking of the heme group to the cytochrome C apoprotein to produce the mature functional cytochrome.</text>
</comment>
<dbReference type="Pfam" id="PF01265">
    <property type="entry name" value="Cyto_heme_lyase"/>
    <property type="match status" value="1"/>
</dbReference>
<dbReference type="EMBL" id="WVTB01000006">
    <property type="protein sequence ID" value="KAF3811687.1"/>
    <property type="molecule type" value="Genomic_DNA"/>
</dbReference>
<evidence type="ECO:0000256" key="1">
    <source>
        <dbReference type="ARBA" id="ARBA00004273"/>
    </source>
</evidence>
<evidence type="ECO:0000256" key="10">
    <source>
        <dbReference type="ARBA" id="ARBA00043970"/>
    </source>
</evidence>
<evidence type="ECO:0000256" key="7">
    <source>
        <dbReference type="ARBA" id="ARBA00023128"/>
    </source>
</evidence>
<keyword evidence="9 11" id="KW-0456">Lyase</keyword>
<feature type="compositionally biased region" description="Polar residues" evidence="12">
    <location>
        <begin position="341"/>
        <end position="354"/>
    </location>
</feature>
<keyword evidence="6 11" id="KW-0408">Iron</keyword>
<evidence type="ECO:0000256" key="12">
    <source>
        <dbReference type="SAM" id="MobiDB-lite"/>
    </source>
</evidence>
<keyword evidence="14" id="KW-1185">Reference proteome</keyword>
<feature type="region of interest" description="Disordered" evidence="12">
    <location>
        <begin position="1"/>
        <end position="61"/>
    </location>
</feature>
<comment type="similarity">
    <text evidence="2 11">Belongs to the cytochrome c-type heme lyase family.</text>
</comment>
<evidence type="ECO:0000256" key="2">
    <source>
        <dbReference type="ARBA" id="ARBA00007255"/>
    </source>
</evidence>
<dbReference type="AlphaFoldDB" id="A0A8H4CXA3"/>
<dbReference type="GO" id="GO:0006103">
    <property type="term" value="P:2-oxoglutarate metabolic process"/>
    <property type="evidence" value="ECO:0007669"/>
    <property type="project" value="InterPro"/>
</dbReference>
<feature type="compositionally biased region" description="Low complexity" evidence="12">
    <location>
        <begin position="248"/>
        <end position="257"/>
    </location>
</feature>
<feature type="compositionally biased region" description="Pro residues" evidence="12">
    <location>
        <begin position="189"/>
        <end position="204"/>
    </location>
</feature>
<feature type="compositionally biased region" description="Low complexity" evidence="12">
    <location>
        <begin position="179"/>
        <end position="188"/>
    </location>
</feature>
<comment type="catalytic activity">
    <reaction evidence="11">
        <text>holo-[cytochrome c] = apo-[cytochrome c] + heme b</text>
        <dbReference type="Rhea" id="RHEA:22648"/>
        <dbReference type="Rhea" id="RHEA-COMP:10725"/>
        <dbReference type="Rhea" id="RHEA-COMP:10726"/>
        <dbReference type="ChEBI" id="CHEBI:29950"/>
        <dbReference type="ChEBI" id="CHEBI:60344"/>
        <dbReference type="ChEBI" id="CHEBI:83739"/>
        <dbReference type="EC" id="4.4.1.17"/>
    </reaction>
</comment>
<proteinExistence type="inferred from homology"/>
<evidence type="ECO:0000256" key="5">
    <source>
        <dbReference type="ARBA" id="ARBA00022792"/>
    </source>
</evidence>
<organism evidence="13 14">
    <name type="scientific">Colletotrichum gloeosporioides</name>
    <name type="common">Anthracnose fungus</name>
    <name type="synonym">Glomerella cingulata</name>
    <dbReference type="NCBI Taxonomy" id="474922"/>
    <lineage>
        <taxon>Eukaryota</taxon>
        <taxon>Fungi</taxon>
        <taxon>Dikarya</taxon>
        <taxon>Ascomycota</taxon>
        <taxon>Pezizomycotina</taxon>
        <taxon>Sordariomycetes</taxon>
        <taxon>Hypocreomycetidae</taxon>
        <taxon>Glomerellales</taxon>
        <taxon>Glomerellaceae</taxon>
        <taxon>Colletotrichum</taxon>
        <taxon>Colletotrichum gloeosporioides species complex</taxon>
    </lineage>
</organism>
<dbReference type="EC" id="4.4.1.17" evidence="11"/>
<evidence type="ECO:0000256" key="6">
    <source>
        <dbReference type="ARBA" id="ARBA00023004"/>
    </source>
</evidence>
<keyword evidence="7 11" id="KW-0496">Mitochondrion</keyword>
<keyword evidence="5 11" id="KW-0999">Mitochondrion inner membrane</keyword>
<reference evidence="13" key="2">
    <citation type="submission" date="2020-03" db="EMBL/GenBank/DDBJ databases">
        <authorList>
            <person name="Fu F.-F."/>
            <person name="Chen J."/>
        </authorList>
    </citation>
    <scope>NUCLEOTIDE SEQUENCE</scope>
    <source>
        <strain evidence="13">Lc1</strain>
    </source>
</reference>
<feature type="compositionally biased region" description="Low complexity" evidence="12">
    <location>
        <begin position="218"/>
        <end position="233"/>
    </location>
</feature>
<dbReference type="Proteomes" id="UP000613401">
    <property type="component" value="Unassembled WGS sequence"/>
</dbReference>
<gene>
    <name evidence="13" type="ORF">GCG54_00014436</name>
</gene>
<dbReference type="GO" id="GO:0004408">
    <property type="term" value="F:holocytochrome-c synthase activity"/>
    <property type="evidence" value="ECO:0007669"/>
    <property type="project" value="UniProtKB-EC"/>
</dbReference>
<comment type="caution">
    <text evidence="13">The sequence shown here is derived from an EMBL/GenBank/DDBJ whole genome shotgun (WGS) entry which is preliminary data.</text>
</comment>
<sequence length="508" mass="54714">MFATRVLRQAAAHAERTPSIRFLGRRTIPSSVDHTPAPHPASPTGTLPPNFGNGSAPARHTSFSSYRDHAQQHGPLQRSIRNGETGIGGTSGHEMGSVMPASGIFFDRSELPARFRRQPLDMAEIEAVESGGAALFDLPDLILLTQPAQPPPARMADPKDAETCPVDHKAREAWLQHARAAAPNDAATPPAPPHPIPSQTPPPSQSWTQSLLSYTPFSGTSSPTTAAGAGADACPVDHKSREAWLQQARAANAAAAPHPHEPPHALPSQAQQPSPSTTSWTQTLRSYVPFTSSPSLPPAQPSPTGKSPLDTYREVSTIPRTSTSSYPYDAPTPASAAPTTLQSSHGAPSNNEQETGADAATGNWVYPSEKMFFEAMKRKGHDTRAADMRTVVPIHNAVNERAWKEIKEWEAPYTQGTACDGPRLHSFAGLSTNMSPKARLNTLLGYQAPFDRHDWVIDRCGVQVDYVIDFYAGRPDAQGKPSFYLDVRPKLNSWEGVKMRALRGAGLA</sequence>
<evidence type="ECO:0000256" key="3">
    <source>
        <dbReference type="ARBA" id="ARBA00022617"/>
    </source>
</evidence>
<protein>
    <recommendedName>
        <fullName evidence="11">Holocytochrome c-type synthase</fullName>
        <ecNumber evidence="11">4.4.1.17</ecNumber>
    </recommendedName>
</protein>
<dbReference type="GO" id="GO:0005743">
    <property type="term" value="C:mitochondrial inner membrane"/>
    <property type="evidence" value="ECO:0007669"/>
    <property type="project" value="UniProtKB-SubCell"/>
</dbReference>